<name>A0A5C3MWP3_9AGAM</name>
<organism evidence="1 2">
    <name type="scientific">Heliocybe sulcata</name>
    <dbReference type="NCBI Taxonomy" id="5364"/>
    <lineage>
        <taxon>Eukaryota</taxon>
        <taxon>Fungi</taxon>
        <taxon>Dikarya</taxon>
        <taxon>Basidiomycota</taxon>
        <taxon>Agaricomycotina</taxon>
        <taxon>Agaricomycetes</taxon>
        <taxon>Gloeophyllales</taxon>
        <taxon>Gloeophyllaceae</taxon>
        <taxon>Heliocybe</taxon>
    </lineage>
</organism>
<accession>A0A5C3MWP3</accession>
<protein>
    <submittedName>
        <fullName evidence="1">Uncharacterized protein</fullName>
    </submittedName>
</protein>
<proteinExistence type="predicted"/>
<keyword evidence="2" id="KW-1185">Reference proteome</keyword>
<reference evidence="1 2" key="1">
    <citation type="journal article" date="2019" name="Nat. Ecol. Evol.">
        <title>Megaphylogeny resolves global patterns of mushroom evolution.</title>
        <authorList>
            <person name="Varga T."/>
            <person name="Krizsan K."/>
            <person name="Foldi C."/>
            <person name="Dima B."/>
            <person name="Sanchez-Garcia M."/>
            <person name="Sanchez-Ramirez S."/>
            <person name="Szollosi G.J."/>
            <person name="Szarkandi J.G."/>
            <person name="Papp V."/>
            <person name="Albert L."/>
            <person name="Andreopoulos W."/>
            <person name="Angelini C."/>
            <person name="Antonin V."/>
            <person name="Barry K.W."/>
            <person name="Bougher N.L."/>
            <person name="Buchanan P."/>
            <person name="Buyck B."/>
            <person name="Bense V."/>
            <person name="Catcheside P."/>
            <person name="Chovatia M."/>
            <person name="Cooper J."/>
            <person name="Damon W."/>
            <person name="Desjardin D."/>
            <person name="Finy P."/>
            <person name="Geml J."/>
            <person name="Haridas S."/>
            <person name="Hughes K."/>
            <person name="Justo A."/>
            <person name="Karasinski D."/>
            <person name="Kautmanova I."/>
            <person name="Kiss B."/>
            <person name="Kocsube S."/>
            <person name="Kotiranta H."/>
            <person name="LaButti K.M."/>
            <person name="Lechner B.E."/>
            <person name="Liimatainen K."/>
            <person name="Lipzen A."/>
            <person name="Lukacs Z."/>
            <person name="Mihaltcheva S."/>
            <person name="Morgado L.N."/>
            <person name="Niskanen T."/>
            <person name="Noordeloos M.E."/>
            <person name="Ohm R.A."/>
            <person name="Ortiz-Santana B."/>
            <person name="Ovrebo C."/>
            <person name="Racz N."/>
            <person name="Riley R."/>
            <person name="Savchenko A."/>
            <person name="Shiryaev A."/>
            <person name="Soop K."/>
            <person name="Spirin V."/>
            <person name="Szebenyi C."/>
            <person name="Tomsovsky M."/>
            <person name="Tulloss R.E."/>
            <person name="Uehling J."/>
            <person name="Grigoriev I.V."/>
            <person name="Vagvolgyi C."/>
            <person name="Papp T."/>
            <person name="Martin F.M."/>
            <person name="Miettinen O."/>
            <person name="Hibbett D.S."/>
            <person name="Nagy L.G."/>
        </authorList>
    </citation>
    <scope>NUCLEOTIDE SEQUENCE [LARGE SCALE GENOMIC DNA]</scope>
    <source>
        <strain evidence="1 2">OMC1185</strain>
    </source>
</reference>
<evidence type="ECO:0000313" key="1">
    <source>
        <dbReference type="EMBL" id="TFK48178.1"/>
    </source>
</evidence>
<evidence type="ECO:0000313" key="2">
    <source>
        <dbReference type="Proteomes" id="UP000305948"/>
    </source>
</evidence>
<sequence length="69" mass="7598">MFLCRRHALYLPRPFASAVSLYPEPIATFIPPCGSVRPRVGPARLHKFAESFLPAPVPVPIQQVTADAK</sequence>
<dbReference type="AlphaFoldDB" id="A0A5C3MWP3"/>
<gene>
    <name evidence="1" type="ORF">OE88DRAFT_1664590</name>
</gene>
<dbReference type="Proteomes" id="UP000305948">
    <property type="component" value="Unassembled WGS sequence"/>
</dbReference>
<dbReference type="EMBL" id="ML213520">
    <property type="protein sequence ID" value="TFK48178.1"/>
    <property type="molecule type" value="Genomic_DNA"/>
</dbReference>